<dbReference type="Proteomes" id="UP000006732">
    <property type="component" value="Chromosome"/>
</dbReference>
<dbReference type="SMART" id="SM01321">
    <property type="entry name" value="Y1_Tnp"/>
    <property type="match status" value="1"/>
</dbReference>
<accession>A1AQ47</accession>
<dbReference type="GO" id="GO:0004803">
    <property type="term" value="F:transposase activity"/>
    <property type="evidence" value="ECO:0007669"/>
    <property type="project" value="InterPro"/>
</dbReference>
<dbReference type="KEGG" id="ppd:Ppro_1855"/>
<organism evidence="2 3">
    <name type="scientific">Pelobacter propionicus (strain DSM 2379 / NBRC 103807 / OttBd1)</name>
    <dbReference type="NCBI Taxonomy" id="338966"/>
    <lineage>
        <taxon>Bacteria</taxon>
        <taxon>Pseudomonadati</taxon>
        <taxon>Thermodesulfobacteriota</taxon>
        <taxon>Desulfuromonadia</taxon>
        <taxon>Desulfuromonadales</taxon>
        <taxon>Desulfuromonadaceae</taxon>
        <taxon>Pelobacter</taxon>
    </lineage>
</organism>
<dbReference type="HOGENOM" id="CLU_068226_6_0_7"/>
<dbReference type="DNASU" id="4574855"/>
<dbReference type="PANTHER" id="PTHR36966:SF1">
    <property type="entry name" value="REP-ASSOCIATED TYROSINE TRANSPOSASE"/>
    <property type="match status" value="1"/>
</dbReference>
<dbReference type="InterPro" id="IPR052715">
    <property type="entry name" value="RAYT_transposase"/>
</dbReference>
<dbReference type="NCBIfam" id="NF047646">
    <property type="entry name" value="REP_Tyr_transpos"/>
    <property type="match status" value="1"/>
</dbReference>
<dbReference type="PANTHER" id="PTHR36966">
    <property type="entry name" value="REP-ASSOCIATED TYROSINE TRANSPOSASE"/>
    <property type="match status" value="1"/>
</dbReference>
<evidence type="ECO:0000313" key="2">
    <source>
        <dbReference type="EMBL" id="ABK99467.1"/>
    </source>
</evidence>
<dbReference type="GO" id="GO:0006313">
    <property type="term" value="P:DNA transposition"/>
    <property type="evidence" value="ECO:0007669"/>
    <property type="project" value="InterPro"/>
</dbReference>
<keyword evidence="3" id="KW-1185">Reference proteome</keyword>
<feature type="domain" description="Transposase IS200-like" evidence="1">
    <location>
        <begin position="8"/>
        <end position="131"/>
    </location>
</feature>
<dbReference type="GO" id="GO:0043565">
    <property type="term" value="F:sequence-specific DNA binding"/>
    <property type="evidence" value="ECO:0007669"/>
    <property type="project" value="TreeGrafter"/>
</dbReference>
<dbReference type="InterPro" id="IPR036515">
    <property type="entry name" value="Transposase_17_sf"/>
</dbReference>
<evidence type="ECO:0000313" key="3">
    <source>
        <dbReference type="Proteomes" id="UP000006732"/>
    </source>
</evidence>
<sequence length="175" mass="20261">MNYRRVKTEGGTYFFTVNLADRRQATLVDHIDLLRSVISLVKDRHPFALESIVIMPEHLHTIWTLPEGDKDYPTRWALIKAGFSRNIAKVEMIGASRAAKGERGIWQRRYWEHLIRNDEDFTRHVDYIHFNPVKHGYVSNPIDWPYSSIHRFVASGIVPANWGALSLEISGDFGE</sequence>
<dbReference type="eggNOG" id="COG1943">
    <property type="taxonomic scope" value="Bacteria"/>
</dbReference>
<dbReference type="RefSeq" id="WP_011735743.1">
    <property type="nucleotide sequence ID" value="NC_008609.1"/>
</dbReference>
<dbReference type="OrthoDB" id="9800147at2"/>
<evidence type="ECO:0000259" key="1">
    <source>
        <dbReference type="SMART" id="SM01321"/>
    </source>
</evidence>
<reference evidence="2 3" key="1">
    <citation type="submission" date="2006-10" db="EMBL/GenBank/DDBJ databases">
        <title>Complete sequence of chromosome of Pelobacter propionicus DSM 2379.</title>
        <authorList>
            <consortium name="US DOE Joint Genome Institute"/>
            <person name="Copeland A."/>
            <person name="Lucas S."/>
            <person name="Lapidus A."/>
            <person name="Barry K."/>
            <person name="Detter J.C."/>
            <person name="Glavina del Rio T."/>
            <person name="Hammon N."/>
            <person name="Israni S."/>
            <person name="Dalin E."/>
            <person name="Tice H."/>
            <person name="Pitluck S."/>
            <person name="Saunders E."/>
            <person name="Brettin T."/>
            <person name="Bruce D."/>
            <person name="Han C."/>
            <person name="Tapia R."/>
            <person name="Schmutz J."/>
            <person name="Larimer F."/>
            <person name="Land M."/>
            <person name="Hauser L."/>
            <person name="Kyrpides N."/>
            <person name="Kim E."/>
            <person name="Lovley D."/>
            <person name="Richardson P."/>
        </authorList>
    </citation>
    <scope>NUCLEOTIDE SEQUENCE [LARGE SCALE GENOMIC DNA]</scope>
    <source>
        <strain evidence="3">DSM 2379 / NBRC 103807 / OttBd1</strain>
    </source>
</reference>
<dbReference type="AlphaFoldDB" id="A1AQ47"/>
<dbReference type="InterPro" id="IPR002686">
    <property type="entry name" value="Transposase_17"/>
</dbReference>
<dbReference type="EMBL" id="CP000482">
    <property type="protein sequence ID" value="ABK99467.1"/>
    <property type="molecule type" value="Genomic_DNA"/>
</dbReference>
<dbReference type="STRING" id="338966.Ppro_1855"/>
<proteinExistence type="predicted"/>
<dbReference type="SUPFAM" id="SSF143422">
    <property type="entry name" value="Transposase IS200-like"/>
    <property type="match status" value="1"/>
</dbReference>
<gene>
    <name evidence="2" type="ordered locus">Ppro_1855</name>
</gene>
<name>A1AQ47_PELPD</name>
<protein>
    <recommendedName>
        <fullName evidence="1">Transposase IS200-like domain-containing protein</fullName>
    </recommendedName>
</protein>
<dbReference type="Gene3D" id="3.30.70.1290">
    <property type="entry name" value="Transposase IS200-like"/>
    <property type="match status" value="1"/>
</dbReference>